<dbReference type="AlphaFoldDB" id="E1EYE6"/>
<dbReference type="InterPro" id="IPR043128">
    <property type="entry name" value="Rev_trsase/Diguanyl_cyclase"/>
</dbReference>
<name>E1EYE6_GIAIA</name>
<protein>
    <recommendedName>
        <fullName evidence="1">Reverse transcriptase domain-containing protein</fullName>
    </recommendedName>
</protein>
<dbReference type="InterPro" id="IPR043502">
    <property type="entry name" value="DNA/RNA_pol_sf"/>
</dbReference>
<dbReference type="PROSITE" id="PS50878">
    <property type="entry name" value="RT_POL"/>
    <property type="match status" value="1"/>
</dbReference>
<dbReference type="Proteomes" id="UP000008974">
    <property type="component" value="Unassembled WGS sequence"/>
</dbReference>
<dbReference type="VEuPathDB" id="GiardiaDB:GLP15_4176"/>
<dbReference type="EMBL" id="ACVC01000071">
    <property type="protein sequence ID" value="EFO64757.1"/>
    <property type="molecule type" value="Genomic_DNA"/>
</dbReference>
<evidence type="ECO:0000259" key="1">
    <source>
        <dbReference type="PROSITE" id="PS50878"/>
    </source>
</evidence>
<sequence length="618" mass="68280">MLRNGHRTPLIEPNSRAAKGHQEAELMRFIYKVGKQRSSLTIRRCPTCPACRVKFKSRSEVLEHIHKASDQQHLAIQTGPITVAGGWMDRNKMALLTYLATDMVAKSRTGPLTPAQCLTRLIRRCHMREGQYKPPSPDQLSERVEDALAKGNCRRALGLPSQRALLDPDPQEGIRVTHELHPEPPANYEPPAHDPPSKVEPISHVTKEEVIRAIKSMGLSKSPGPSGLGPAHWRVMIQVPGMPETLAQAFNEILGSAQRREYRDLYAFRLILIPKDEAAGKYRPIAIGETIMMAMHKILLGRIQAQALEGLEDGQIAFKPNAHAVGIRMAYNAMQEDGTQAVSLDIQNAFNSIPREEIILGMDEAGIPVLIRNYIIALLQLRHTGHLEGIPCGVPQGDPLSMVLYCLGQNAYIRQIKALYPNIVAYVDDIVIFHNDMETDATEIIKHATELAKHYGLTINADKCRSTQRDQEVTFLGAPVSRQRLSIATKAIAKATEALDLVMKAPITHHAKLTLTRLNVIPMANYAPLVEMDSPLDDYESFDKRVGEALAGMLDSSPARWVEFLAAPKSNGGLGVHLPGAYHKHLRDAFNTLDVGTGHREGVAPARTYTSTTAPMQT</sequence>
<accession>E1EYE6</accession>
<evidence type="ECO:0000313" key="2">
    <source>
        <dbReference type="EMBL" id="EFO64757.1"/>
    </source>
</evidence>
<dbReference type="PANTHER" id="PTHR19446">
    <property type="entry name" value="REVERSE TRANSCRIPTASES"/>
    <property type="match status" value="1"/>
</dbReference>
<dbReference type="OrthoDB" id="4159828at2759"/>
<dbReference type="CDD" id="cd01650">
    <property type="entry name" value="RT_nLTR_like"/>
    <property type="match status" value="1"/>
</dbReference>
<evidence type="ECO:0000313" key="3">
    <source>
        <dbReference type="Proteomes" id="UP000008974"/>
    </source>
</evidence>
<proteinExistence type="predicted"/>
<gene>
    <name evidence="2" type="ORF">GLP15_4176</name>
</gene>
<feature type="domain" description="Reverse transcriptase" evidence="1">
    <location>
        <begin position="254"/>
        <end position="480"/>
    </location>
</feature>
<comment type="caution">
    <text evidence="2">The sequence shown here is derived from an EMBL/GenBank/DDBJ whole genome shotgun (WGS) entry which is preliminary data.</text>
</comment>
<dbReference type="Pfam" id="PF00078">
    <property type="entry name" value="RVT_1"/>
    <property type="match status" value="1"/>
</dbReference>
<dbReference type="SUPFAM" id="SSF56672">
    <property type="entry name" value="DNA/RNA polymerases"/>
    <property type="match status" value="1"/>
</dbReference>
<reference evidence="2 3" key="1">
    <citation type="journal article" date="2010" name="BMC Genomics">
        <title>Genome analysis and comparative genomics of a Giardia intestinalis assemblage E isolate.</title>
        <authorList>
            <person name="Jerlstrom-Hultqvist J."/>
            <person name="Franzen O."/>
            <person name="Ankarklev J."/>
            <person name="Xu F."/>
            <person name="Nohynkova E."/>
            <person name="Andersson J.O."/>
            <person name="Svard S.G."/>
            <person name="Andersson B."/>
        </authorList>
    </citation>
    <scope>NUCLEOTIDE SEQUENCE [LARGE SCALE GENOMIC DNA]</scope>
    <source>
        <strain evidence="2 3">P15</strain>
    </source>
</reference>
<organism evidence="2 3">
    <name type="scientific">Giardia intestinalis (strain P15)</name>
    <name type="common">Giardia lamblia</name>
    <dbReference type="NCBI Taxonomy" id="658858"/>
    <lineage>
        <taxon>Eukaryota</taxon>
        <taxon>Metamonada</taxon>
        <taxon>Diplomonadida</taxon>
        <taxon>Hexamitidae</taxon>
        <taxon>Giardiinae</taxon>
        <taxon>Giardia</taxon>
    </lineage>
</organism>
<dbReference type="InterPro" id="IPR000477">
    <property type="entry name" value="RT_dom"/>
</dbReference>
<dbReference type="Gene3D" id="3.30.70.270">
    <property type="match status" value="1"/>
</dbReference>